<accession>A0A437M9M1</accession>
<dbReference type="InterPro" id="IPR036390">
    <property type="entry name" value="WH_DNA-bd_sf"/>
</dbReference>
<proteinExistence type="predicted"/>
<gene>
    <name evidence="2" type="ORF">EOD43_11390</name>
</gene>
<dbReference type="InterPro" id="IPR036388">
    <property type="entry name" value="WH-like_DNA-bd_sf"/>
</dbReference>
<feature type="domain" description="HTH marR-type" evidence="1">
    <location>
        <begin position="91"/>
        <end position="142"/>
    </location>
</feature>
<name>A0A437M9M1_9SPHN</name>
<evidence type="ECO:0000313" key="2">
    <source>
        <dbReference type="EMBL" id="RVT94408.1"/>
    </source>
</evidence>
<dbReference type="InterPro" id="IPR000835">
    <property type="entry name" value="HTH_MarR-typ"/>
</dbReference>
<organism evidence="2 3">
    <name type="scientific">Sphingomonas crocodyli</name>
    <dbReference type="NCBI Taxonomy" id="1979270"/>
    <lineage>
        <taxon>Bacteria</taxon>
        <taxon>Pseudomonadati</taxon>
        <taxon>Pseudomonadota</taxon>
        <taxon>Alphaproteobacteria</taxon>
        <taxon>Sphingomonadales</taxon>
        <taxon>Sphingomonadaceae</taxon>
        <taxon>Sphingomonas</taxon>
    </lineage>
</organism>
<sequence length="166" mass="18889">MLTHRDPVQNKSMLISHGQFDLHDLDAKSLLGSLPQARRDSELAERNLLRGFTRHALKLHAEFTREFPRPIFGNANWVILLACLDALLNGRIQCVKQIRAMLDESSTAVLRRIEALEKCGMIGRRRDPDDGRRTHVLLTVAGYRTMAEHLPRLFSNPAPDPEPARH</sequence>
<dbReference type="GO" id="GO:0003700">
    <property type="term" value="F:DNA-binding transcription factor activity"/>
    <property type="evidence" value="ECO:0007669"/>
    <property type="project" value="InterPro"/>
</dbReference>
<dbReference type="SUPFAM" id="SSF46785">
    <property type="entry name" value="Winged helix' DNA-binding domain"/>
    <property type="match status" value="1"/>
</dbReference>
<dbReference type="Pfam" id="PF13463">
    <property type="entry name" value="HTH_27"/>
    <property type="match status" value="1"/>
</dbReference>
<dbReference type="OrthoDB" id="7594920at2"/>
<evidence type="ECO:0000259" key="1">
    <source>
        <dbReference type="Pfam" id="PF13463"/>
    </source>
</evidence>
<dbReference type="Proteomes" id="UP000282971">
    <property type="component" value="Unassembled WGS sequence"/>
</dbReference>
<protein>
    <recommendedName>
        <fullName evidence="1">HTH marR-type domain-containing protein</fullName>
    </recommendedName>
</protein>
<dbReference type="Gene3D" id="1.10.10.10">
    <property type="entry name" value="Winged helix-like DNA-binding domain superfamily/Winged helix DNA-binding domain"/>
    <property type="match status" value="1"/>
</dbReference>
<evidence type="ECO:0000313" key="3">
    <source>
        <dbReference type="Proteomes" id="UP000282971"/>
    </source>
</evidence>
<dbReference type="AlphaFoldDB" id="A0A437M9M1"/>
<dbReference type="EMBL" id="SACN01000001">
    <property type="protein sequence ID" value="RVT94408.1"/>
    <property type="molecule type" value="Genomic_DNA"/>
</dbReference>
<keyword evidence="3" id="KW-1185">Reference proteome</keyword>
<comment type="caution">
    <text evidence="2">The sequence shown here is derived from an EMBL/GenBank/DDBJ whole genome shotgun (WGS) entry which is preliminary data.</text>
</comment>
<reference evidence="2 3" key="1">
    <citation type="submission" date="2019-01" db="EMBL/GenBank/DDBJ databases">
        <authorList>
            <person name="Chen W.-M."/>
        </authorList>
    </citation>
    <scope>NUCLEOTIDE SEQUENCE [LARGE SCALE GENOMIC DNA]</scope>
    <source>
        <strain evidence="2 3">CCP-7</strain>
    </source>
</reference>